<proteinExistence type="predicted"/>
<accession>A0A7W5AYV5</accession>
<comment type="caution">
    <text evidence="1">The sequence shown here is derived from an EMBL/GenBank/DDBJ whole genome shotgun (WGS) entry which is preliminary data.</text>
</comment>
<protein>
    <submittedName>
        <fullName evidence="1">Uncharacterized protein</fullName>
    </submittedName>
</protein>
<evidence type="ECO:0000313" key="2">
    <source>
        <dbReference type="Proteomes" id="UP000570361"/>
    </source>
</evidence>
<keyword evidence="2" id="KW-1185">Reference proteome</keyword>
<evidence type="ECO:0000313" key="1">
    <source>
        <dbReference type="EMBL" id="MBB3110964.1"/>
    </source>
</evidence>
<reference evidence="1 2" key="1">
    <citation type="submission" date="2020-08" db="EMBL/GenBank/DDBJ databases">
        <title>Genomic Encyclopedia of Type Strains, Phase III (KMG-III): the genomes of soil and plant-associated and newly described type strains.</title>
        <authorList>
            <person name="Whitman W."/>
        </authorList>
    </citation>
    <scope>NUCLEOTIDE SEQUENCE [LARGE SCALE GENOMIC DNA]</scope>
    <source>
        <strain evidence="1 2">CECT 5862</strain>
    </source>
</reference>
<sequence length="29" mass="3433">MLRNEKRCAFKDGVSRSTLNDAAYDEWKQ</sequence>
<name>A0A7W5AYV5_9BACL</name>
<dbReference type="EMBL" id="JACHXK010000006">
    <property type="protein sequence ID" value="MBB3110964.1"/>
    <property type="molecule type" value="Genomic_DNA"/>
</dbReference>
<organism evidence="1 2">
    <name type="scientific">Paenibacillus phyllosphaerae</name>
    <dbReference type="NCBI Taxonomy" id="274593"/>
    <lineage>
        <taxon>Bacteria</taxon>
        <taxon>Bacillati</taxon>
        <taxon>Bacillota</taxon>
        <taxon>Bacilli</taxon>
        <taxon>Bacillales</taxon>
        <taxon>Paenibacillaceae</taxon>
        <taxon>Paenibacillus</taxon>
    </lineage>
</organism>
<dbReference type="Proteomes" id="UP000570361">
    <property type="component" value="Unassembled WGS sequence"/>
</dbReference>
<dbReference type="AlphaFoldDB" id="A0A7W5AYV5"/>
<gene>
    <name evidence="1" type="ORF">FHS18_003032</name>
</gene>